<name>A0A5B7FC90_PORTR</name>
<sequence length="67" mass="7469">MQRLMMMVVMTQHFIPRSASKGQACSIPNFLVTFPAFPDLPSHKRISDNESHSTTPPLLTSLWGVAL</sequence>
<accession>A0A5B7FC90</accession>
<dbReference type="AlphaFoldDB" id="A0A5B7FC90"/>
<dbReference type="Proteomes" id="UP000324222">
    <property type="component" value="Unassembled WGS sequence"/>
</dbReference>
<protein>
    <submittedName>
        <fullName evidence="1">Uncharacterized protein</fullName>
    </submittedName>
</protein>
<evidence type="ECO:0000313" key="1">
    <source>
        <dbReference type="EMBL" id="MPC43177.1"/>
    </source>
</evidence>
<proteinExistence type="predicted"/>
<reference evidence="1 2" key="1">
    <citation type="submission" date="2019-05" db="EMBL/GenBank/DDBJ databases">
        <title>Another draft genome of Portunus trituberculatus and its Hox gene families provides insights of decapod evolution.</title>
        <authorList>
            <person name="Jeong J.-H."/>
            <person name="Song I."/>
            <person name="Kim S."/>
            <person name="Choi T."/>
            <person name="Kim D."/>
            <person name="Ryu S."/>
            <person name="Kim W."/>
        </authorList>
    </citation>
    <scope>NUCLEOTIDE SEQUENCE [LARGE SCALE GENOMIC DNA]</scope>
    <source>
        <tissue evidence="1">Muscle</tissue>
    </source>
</reference>
<evidence type="ECO:0000313" key="2">
    <source>
        <dbReference type="Proteomes" id="UP000324222"/>
    </source>
</evidence>
<keyword evidence="2" id="KW-1185">Reference proteome</keyword>
<gene>
    <name evidence="1" type="ORF">E2C01_036817</name>
</gene>
<comment type="caution">
    <text evidence="1">The sequence shown here is derived from an EMBL/GenBank/DDBJ whole genome shotgun (WGS) entry which is preliminary data.</text>
</comment>
<dbReference type="EMBL" id="VSRR010005715">
    <property type="protein sequence ID" value="MPC43177.1"/>
    <property type="molecule type" value="Genomic_DNA"/>
</dbReference>
<organism evidence="1 2">
    <name type="scientific">Portunus trituberculatus</name>
    <name type="common">Swimming crab</name>
    <name type="synonym">Neptunus trituberculatus</name>
    <dbReference type="NCBI Taxonomy" id="210409"/>
    <lineage>
        <taxon>Eukaryota</taxon>
        <taxon>Metazoa</taxon>
        <taxon>Ecdysozoa</taxon>
        <taxon>Arthropoda</taxon>
        <taxon>Crustacea</taxon>
        <taxon>Multicrustacea</taxon>
        <taxon>Malacostraca</taxon>
        <taxon>Eumalacostraca</taxon>
        <taxon>Eucarida</taxon>
        <taxon>Decapoda</taxon>
        <taxon>Pleocyemata</taxon>
        <taxon>Brachyura</taxon>
        <taxon>Eubrachyura</taxon>
        <taxon>Portunoidea</taxon>
        <taxon>Portunidae</taxon>
        <taxon>Portuninae</taxon>
        <taxon>Portunus</taxon>
    </lineage>
</organism>